<proteinExistence type="predicted"/>
<protein>
    <submittedName>
        <fullName evidence="1">Uncharacterized protein</fullName>
    </submittedName>
</protein>
<dbReference type="EMBL" id="KN847477">
    <property type="protein sequence ID" value="KIX06532.1"/>
    <property type="molecule type" value="Genomic_DNA"/>
</dbReference>
<dbReference type="VEuPathDB" id="FungiDB:Z518_04508"/>
<accession>A0A0D2FWH5</accession>
<name>A0A0D2FWH5_9EURO</name>
<evidence type="ECO:0000313" key="2">
    <source>
        <dbReference type="Proteomes" id="UP000053617"/>
    </source>
</evidence>
<sequence length="138" mass="15207">MRSFEGLTDGVLAPEVQEFVGGGENAAIECGLYVGPEEVCFMGFTQKVYAVTGTYVGEKVVLPIEIKTFSPMYRNTIGHFMFAIEESKRRQAAEALIVGNISRPDVVLSVPRWSLTRCSRGTSEQCRSTVYGMGRQNV</sequence>
<dbReference type="RefSeq" id="XP_013273668.1">
    <property type="nucleotide sequence ID" value="XM_013418214.1"/>
</dbReference>
<dbReference type="Proteomes" id="UP000053617">
    <property type="component" value="Unassembled WGS sequence"/>
</dbReference>
<dbReference type="AlphaFoldDB" id="A0A0D2FWH5"/>
<organism evidence="1 2">
    <name type="scientific">Rhinocladiella mackenziei CBS 650.93</name>
    <dbReference type="NCBI Taxonomy" id="1442369"/>
    <lineage>
        <taxon>Eukaryota</taxon>
        <taxon>Fungi</taxon>
        <taxon>Dikarya</taxon>
        <taxon>Ascomycota</taxon>
        <taxon>Pezizomycotina</taxon>
        <taxon>Eurotiomycetes</taxon>
        <taxon>Chaetothyriomycetidae</taxon>
        <taxon>Chaetothyriales</taxon>
        <taxon>Herpotrichiellaceae</taxon>
        <taxon>Rhinocladiella</taxon>
    </lineage>
</organism>
<dbReference type="HOGENOM" id="CLU_1856402_0_0_1"/>
<evidence type="ECO:0000313" key="1">
    <source>
        <dbReference type="EMBL" id="KIX06532.1"/>
    </source>
</evidence>
<dbReference type="GeneID" id="25292579"/>
<reference evidence="1 2" key="1">
    <citation type="submission" date="2015-01" db="EMBL/GenBank/DDBJ databases">
        <title>The Genome Sequence of Rhinocladiella mackenzie CBS 650.93.</title>
        <authorList>
            <consortium name="The Broad Institute Genomics Platform"/>
            <person name="Cuomo C."/>
            <person name="de Hoog S."/>
            <person name="Gorbushina A."/>
            <person name="Stielow B."/>
            <person name="Teixiera M."/>
            <person name="Abouelleil A."/>
            <person name="Chapman S.B."/>
            <person name="Priest M."/>
            <person name="Young S.K."/>
            <person name="Wortman J."/>
            <person name="Nusbaum C."/>
            <person name="Birren B."/>
        </authorList>
    </citation>
    <scope>NUCLEOTIDE SEQUENCE [LARGE SCALE GENOMIC DNA]</scope>
    <source>
        <strain evidence="1 2">CBS 650.93</strain>
    </source>
</reference>
<keyword evidence="2" id="KW-1185">Reference proteome</keyword>
<gene>
    <name evidence="1" type="ORF">Z518_04508</name>
</gene>